<evidence type="ECO:0000313" key="11">
    <source>
        <dbReference type="Proteomes" id="UP000004367"/>
    </source>
</evidence>
<dbReference type="CDD" id="cd17320">
    <property type="entry name" value="MFS_MdfA_MDR_like"/>
    <property type="match status" value="1"/>
</dbReference>
<feature type="transmembrane region" description="Helical" evidence="8">
    <location>
        <begin position="224"/>
        <end position="247"/>
    </location>
</feature>
<gene>
    <name evidence="10" type="ORF">MOPEL_032_00700</name>
</gene>
<keyword evidence="3" id="KW-0813">Transport</keyword>
<evidence type="ECO:0000256" key="7">
    <source>
        <dbReference type="ARBA" id="ARBA00023136"/>
    </source>
</evidence>
<feature type="transmembrane region" description="Helical" evidence="8">
    <location>
        <begin position="111"/>
        <end position="132"/>
    </location>
</feature>
<feature type="transmembrane region" description="Helical" evidence="8">
    <location>
        <begin position="382"/>
        <end position="403"/>
    </location>
</feature>
<dbReference type="EMBL" id="BAFE01000030">
    <property type="protein sequence ID" value="GAB48027.1"/>
    <property type="molecule type" value="Genomic_DNA"/>
</dbReference>
<dbReference type="STRING" id="1089455.MOPEL_032_00700"/>
<dbReference type="RefSeq" id="WP_009481925.1">
    <property type="nucleotide sequence ID" value="NZ_BAFE01000030.1"/>
</dbReference>
<keyword evidence="7 8" id="KW-0472">Membrane</keyword>
<comment type="subcellular location">
    <subcellularLocation>
        <location evidence="1">Cell membrane</location>
        <topology evidence="1">Multi-pass membrane protein</topology>
    </subcellularLocation>
</comment>
<feature type="transmembrane region" description="Helical" evidence="8">
    <location>
        <begin position="54"/>
        <end position="74"/>
    </location>
</feature>
<dbReference type="InterPro" id="IPR004812">
    <property type="entry name" value="Efflux_drug-R_Bcr/CmlA"/>
</dbReference>
<comment type="similarity">
    <text evidence="2">Belongs to the major facilitator superfamily. Bcr/CmlA family.</text>
</comment>
<dbReference type="InterPro" id="IPR020846">
    <property type="entry name" value="MFS_dom"/>
</dbReference>
<feature type="transmembrane region" description="Helical" evidence="8">
    <location>
        <begin position="86"/>
        <end position="105"/>
    </location>
</feature>
<feature type="transmembrane region" description="Helical" evidence="8">
    <location>
        <begin position="20"/>
        <end position="42"/>
    </location>
</feature>
<feature type="transmembrane region" description="Helical" evidence="8">
    <location>
        <begin position="259"/>
        <end position="278"/>
    </location>
</feature>
<keyword evidence="11" id="KW-1185">Reference proteome</keyword>
<feature type="transmembrane region" description="Helical" evidence="8">
    <location>
        <begin position="290"/>
        <end position="311"/>
    </location>
</feature>
<evidence type="ECO:0000256" key="1">
    <source>
        <dbReference type="ARBA" id="ARBA00004651"/>
    </source>
</evidence>
<feature type="transmembrane region" description="Helical" evidence="8">
    <location>
        <begin position="323"/>
        <end position="344"/>
    </location>
</feature>
<dbReference type="PANTHER" id="PTHR23502">
    <property type="entry name" value="MAJOR FACILITATOR SUPERFAMILY"/>
    <property type="match status" value="1"/>
</dbReference>
<evidence type="ECO:0000256" key="5">
    <source>
        <dbReference type="ARBA" id="ARBA00022692"/>
    </source>
</evidence>
<keyword evidence="6 8" id="KW-1133">Transmembrane helix</keyword>
<dbReference type="InterPro" id="IPR011701">
    <property type="entry name" value="MFS"/>
</dbReference>
<name>H5UQL9_9MICO</name>
<accession>H5UQL9</accession>
<dbReference type="GO" id="GO:0005886">
    <property type="term" value="C:plasma membrane"/>
    <property type="evidence" value="ECO:0007669"/>
    <property type="project" value="UniProtKB-SubCell"/>
</dbReference>
<feature type="transmembrane region" description="Helical" evidence="8">
    <location>
        <begin position="351"/>
        <end position="370"/>
    </location>
</feature>
<evidence type="ECO:0000313" key="10">
    <source>
        <dbReference type="EMBL" id="GAB48027.1"/>
    </source>
</evidence>
<feature type="transmembrane region" description="Helical" evidence="8">
    <location>
        <begin position="144"/>
        <end position="167"/>
    </location>
</feature>
<feature type="domain" description="Major facilitator superfamily (MFS) profile" evidence="9">
    <location>
        <begin position="20"/>
        <end position="408"/>
    </location>
</feature>
<dbReference type="PROSITE" id="PS50850">
    <property type="entry name" value="MFS"/>
    <property type="match status" value="1"/>
</dbReference>
<sequence length="418" mass="42770">MPDSPPEPRHGPLAAPSRRLIPALVLVTGIGPFATDMYISALPEVARSLATTGAVAQLTLTAYLVGLATGQLLLGPTSDATGRRVVLWGSTSVFAVASLVCAVTPGAPLFLLARLVQGLAAGAGVVVGRAVVSDLYPGPVAARTFGTLASITFLAPLLAPILGQLVITHSSWRWVFGTLALAGVGMLLAVAWGIPESLPPERRHEPGLSRLLPRMADLARDGAFMQHVVVGLCASAGFFTYIGGSSLVLQTTYGMTPQLYTVMFAANAAGMAVTATVFRQIVLRTGPRILVAIGVGVAALASAGLLALALLDPHARTSVAWPWAAFALVVASGGFVIPGTTALAQEAGRRAAGTAASLQGGLQMLVGALATPLTGVFGYDSLLPMAVVMAGAYGLAVLSVLAVRRRERAAGRRRFGSG</sequence>
<protein>
    <submittedName>
        <fullName evidence="10">Putative drug resistance transporter</fullName>
    </submittedName>
</protein>
<dbReference type="SUPFAM" id="SSF103473">
    <property type="entry name" value="MFS general substrate transporter"/>
    <property type="match status" value="1"/>
</dbReference>
<organism evidence="10 11">
    <name type="scientific">Mobilicoccus pelagius NBRC 104925</name>
    <dbReference type="NCBI Taxonomy" id="1089455"/>
    <lineage>
        <taxon>Bacteria</taxon>
        <taxon>Bacillati</taxon>
        <taxon>Actinomycetota</taxon>
        <taxon>Actinomycetes</taxon>
        <taxon>Micrococcales</taxon>
        <taxon>Dermatophilaceae</taxon>
        <taxon>Mobilicoccus</taxon>
    </lineage>
</organism>
<dbReference type="GO" id="GO:0042910">
    <property type="term" value="F:xenobiotic transmembrane transporter activity"/>
    <property type="evidence" value="ECO:0007669"/>
    <property type="project" value="InterPro"/>
</dbReference>
<dbReference type="Gene3D" id="1.20.1720.10">
    <property type="entry name" value="Multidrug resistance protein D"/>
    <property type="match status" value="1"/>
</dbReference>
<dbReference type="InterPro" id="IPR036259">
    <property type="entry name" value="MFS_trans_sf"/>
</dbReference>
<dbReference type="PANTHER" id="PTHR23502:SF132">
    <property type="entry name" value="POLYAMINE TRANSPORTER 2-RELATED"/>
    <property type="match status" value="1"/>
</dbReference>
<evidence type="ECO:0000256" key="8">
    <source>
        <dbReference type="SAM" id="Phobius"/>
    </source>
</evidence>
<dbReference type="eggNOG" id="COG0477">
    <property type="taxonomic scope" value="Bacteria"/>
</dbReference>
<evidence type="ECO:0000256" key="4">
    <source>
        <dbReference type="ARBA" id="ARBA00022475"/>
    </source>
</evidence>
<keyword evidence="4" id="KW-1003">Cell membrane</keyword>
<dbReference type="AlphaFoldDB" id="H5UQL9"/>
<reference evidence="10 11" key="1">
    <citation type="submission" date="2012-02" db="EMBL/GenBank/DDBJ databases">
        <title>Whole genome shotgun sequence of Mobilicoccus pelagius NBRC 104925.</title>
        <authorList>
            <person name="Yoshida Y."/>
            <person name="Hosoyama A."/>
            <person name="Tsuchikane K."/>
            <person name="Katsumata H."/>
            <person name="Yamazaki S."/>
            <person name="Fujita N."/>
        </authorList>
    </citation>
    <scope>NUCLEOTIDE SEQUENCE [LARGE SCALE GENOMIC DNA]</scope>
    <source>
        <strain evidence="10 11">NBRC 104925</strain>
    </source>
</reference>
<comment type="caution">
    <text evidence="10">The sequence shown here is derived from an EMBL/GenBank/DDBJ whole genome shotgun (WGS) entry which is preliminary data.</text>
</comment>
<dbReference type="OrthoDB" id="9814303at2"/>
<feature type="transmembrane region" description="Helical" evidence="8">
    <location>
        <begin position="173"/>
        <end position="194"/>
    </location>
</feature>
<proteinExistence type="inferred from homology"/>
<dbReference type="GO" id="GO:1990961">
    <property type="term" value="P:xenobiotic detoxification by transmembrane export across the plasma membrane"/>
    <property type="evidence" value="ECO:0007669"/>
    <property type="project" value="InterPro"/>
</dbReference>
<keyword evidence="5 8" id="KW-0812">Transmembrane</keyword>
<dbReference type="Pfam" id="PF07690">
    <property type="entry name" value="MFS_1"/>
    <property type="match status" value="1"/>
</dbReference>
<evidence type="ECO:0000256" key="6">
    <source>
        <dbReference type="ARBA" id="ARBA00022989"/>
    </source>
</evidence>
<dbReference type="NCBIfam" id="TIGR00710">
    <property type="entry name" value="efflux_Bcr_CflA"/>
    <property type="match status" value="1"/>
</dbReference>
<evidence type="ECO:0000256" key="2">
    <source>
        <dbReference type="ARBA" id="ARBA00006236"/>
    </source>
</evidence>
<evidence type="ECO:0000256" key="3">
    <source>
        <dbReference type="ARBA" id="ARBA00022448"/>
    </source>
</evidence>
<dbReference type="Proteomes" id="UP000004367">
    <property type="component" value="Unassembled WGS sequence"/>
</dbReference>
<evidence type="ECO:0000259" key="9">
    <source>
        <dbReference type="PROSITE" id="PS50850"/>
    </source>
</evidence>